<dbReference type="STRING" id="71717.A0A4Y7SFJ0"/>
<gene>
    <name evidence="2" type="ORF">FA13DRAFT_1801029</name>
</gene>
<dbReference type="OrthoDB" id="3066903at2759"/>
<evidence type="ECO:0000313" key="2">
    <source>
        <dbReference type="EMBL" id="TEB20389.1"/>
    </source>
</evidence>
<dbReference type="InterPro" id="IPR001810">
    <property type="entry name" value="F-box_dom"/>
</dbReference>
<protein>
    <recommendedName>
        <fullName evidence="1">F-box domain-containing protein</fullName>
    </recommendedName>
</protein>
<proteinExistence type="predicted"/>
<dbReference type="Pfam" id="PF12937">
    <property type="entry name" value="F-box-like"/>
    <property type="match status" value="1"/>
</dbReference>
<evidence type="ECO:0000259" key="1">
    <source>
        <dbReference type="Pfam" id="PF12937"/>
    </source>
</evidence>
<sequence length="596" mass="66932">MSSNSRSGQVTEAPAATSLAVQRPFLRRPIPPEILELIFLSVVDFQSRTLEGSCCLESTSARSLSQVCRQWRLVALKSKELWRQTFDPDTATLAWAQVVLQRCGSRPLALVSARPSSPSDDPAKWNLIGTLQPQFEYIFVDVRHPTSGCLQRLLGSPSQRLVDATVMWDSIDRDIQLIPPSLTDFGRPLFGNNVPNLHRLRLVNFAFPFAGRPQAPLSFPSLRQLSLEYTPKRRGFYSGIWPATVLKIVQAHPFLTHLTLSHCVASHQLDLGGVTQHRLPFLQSFSYSGTASVFLALSERLELPAMCDKHLFIHLDPHHDWSRASIDDLITCGLGLIPILPYVCMGICIQYNRLYIALDEPEHRHEISFDIQELSRFRHLPPPDLARRILELHSDTEEYSDIDYFACAVNDWLRQHPMLYRSVRTLKYRSATRGVSAVLMLYMLWALPNLERLHVATCRTLNSPHLLASLANAQPNLPTLDRLRCLIIPFCALVDMSTPPVGPPPTELRGAFQSCAPTSALGVTQRLEVAVSPELSRLCGSNIEGVVEGRIEGLQGLLAPWIVSWTIVDDSWINYPLRYAQFPLSDPHEENAVASH</sequence>
<comment type="caution">
    <text evidence="2">The sequence shown here is derived from an EMBL/GenBank/DDBJ whole genome shotgun (WGS) entry which is preliminary data.</text>
</comment>
<dbReference type="InterPro" id="IPR036047">
    <property type="entry name" value="F-box-like_dom_sf"/>
</dbReference>
<dbReference type="Proteomes" id="UP000298030">
    <property type="component" value="Unassembled WGS sequence"/>
</dbReference>
<dbReference type="Gene3D" id="3.80.10.10">
    <property type="entry name" value="Ribonuclease Inhibitor"/>
    <property type="match status" value="1"/>
</dbReference>
<dbReference type="SUPFAM" id="SSF81383">
    <property type="entry name" value="F-box domain"/>
    <property type="match status" value="1"/>
</dbReference>
<dbReference type="EMBL" id="QPFP01000143">
    <property type="protein sequence ID" value="TEB20389.1"/>
    <property type="molecule type" value="Genomic_DNA"/>
</dbReference>
<dbReference type="SUPFAM" id="SSF52047">
    <property type="entry name" value="RNI-like"/>
    <property type="match status" value="1"/>
</dbReference>
<dbReference type="InterPro" id="IPR032675">
    <property type="entry name" value="LRR_dom_sf"/>
</dbReference>
<reference evidence="2 3" key="1">
    <citation type="journal article" date="2019" name="Nat. Ecol. Evol.">
        <title>Megaphylogeny resolves global patterns of mushroom evolution.</title>
        <authorList>
            <person name="Varga T."/>
            <person name="Krizsan K."/>
            <person name="Foldi C."/>
            <person name="Dima B."/>
            <person name="Sanchez-Garcia M."/>
            <person name="Sanchez-Ramirez S."/>
            <person name="Szollosi G.J."/>
            <person name="Szarkandi J.G."/>
            <person name="Papp V."/>
            <person name="Albert L."/>
            <person name="Andreopoulos W."/>
            <person name="Angelini C."/>
            <person name="Antonin V."/>
            <person name="Barry K.W."/>
            <person name="Bougher N.L."/>
            <person name="Buchanan P."/>
            <person name="Buyck B."/>
            <person name="Bense V."/>
            <person name="Catcheside P."/>
            <person name="Chovatia M."/>
            <person name="Cooper J."/>
            <person name="Damon W."/>
            <person name="Desjardin D."/>
            <person name="Finy P."/>
            <person name="Geml J."/>
            <person name="Haridas S."/>
            <person name="Hughes K."/>
            <person name="Justo A."/>
            <person name="Karasinski D."/>
            <person name="Kautmanova I."/>
            <person name="Kiss B."/>
            <person name="Kocsube S."/>
            <person name="Kotiranta H."/>
            <person name="LaButti K.M."/>
            <person name="Lechner B.E."/>
            <person name="Liimatainen K."/>
            <person name="Lipzen A."/>
            <person name="Lukacs Z."/>
            <person name="Mihaltcheva S."/>
            <person name="Morgado L.N."/>
            <person name="Niskanen T."/>
            <person name="Noordeloos M.E."/>
            <person name="Ohm R.A."/>
            <person name="Ortiz-Santana B."/>
            <person name="Ovrebo C."/>
            <person name="Racz N."/>
            <person name="Riley R."/>
            <person name="Savchenko A."/>
            <person name="Shiryaev A."/>
            <person name="Soop K."/>
            <person name="Spirin V."/>
            <person name="Szebenyi C."/>
            <person name="Tomsovsky M."/>
            <person name="Tulloss R.E."/>
            <person name="Uehling J."/>
            <person name="Grigoriev I.V."/>
            <person name="Vagvolgyi C."/>
            <person name="Papp T."/>
            <person name="Martin F.M."/>
            <person name="Miettinen O."/>
            <person name="Hibbett D.S."/>
            <person name="Nagy L.G."/>
        </authorList>
    </citation>
    <scope>NUCLEOTIDE SEQUENCE [LARGE SCALE GENOMIC DNA]</scope>
    <source>
        <strain evidence="2 3">FP101781</strain>
    </source>
</reference>
<organism evidence="2 3">
    <name type="scientific">Coprinellus micaceus</name>
    <name type="common">Glistening ink-cap mushroom</name>
    <name type="synonym">Coprinus micaceus</name>
    <dbReference type="NCBI Taxonomy" id="71717"/>
    <lineage>
        <taxon>Eukaryota</taxon>
        <taxon>Fungi</taxon>
        <taxon>Dikarya</taxon>
        <taxon>Basidiomycota</taxon>
        <taxon>Agaricomycotina</taxon>
        <taxon>Agaricomycetes</taxon>
        <taxon>Agaricomycetidae</taxon>
        <taxon>Agaricales</taxon>
        <taxon>Agaricineae</taxon>
        <taxon>Psathyrellaceae</taxon>
        <taxon>Coprinellus</taxon>
    </lineage>
</organism>
<accession>A0A4Y7SFJ0</accession>
<keyword evidence="3" id="KW-1185">Reference proteome</keyword>
<evidence type="ECO:0000313" key="3">
    <source>
        <dbReference type="Proteomes" id="UP000298030"/>
    </source>
</evidence>
<feature type="domain" description="F-box" evidence="1">
    <location>
        <begin position="30"/>
        <end position="85"/>
    </location>
</feature>
<dbReference type="AlphaFoldDB" id="A0A4Y7SFJ0"/>
<name>A0A4Y7SFJ0_COPMI</name>